<gene>
    <name evidence="2" type="ORF">HO173_003968</name>
</gene>
<evidence type="ECO:0000313" key="2">
    <source>
        <dbReference type="EMBL" id="KAF6237767.1"/>
    </source>
</evidence>
<dbReference type="Proteomes" id="UP000578531">
    <property type="component" value="Unassembled WGS sequence"/>
</dbReference>
<dbReference type="EMBL" id="JACCJC010000012">
    <property type="protein sequence ID" value="KAF6237767.1"/>
    <property type="molecule type" value="Genomic_DNA"/>
</dbReference>
<comment type="caution">
    <text evidence="2">The sequence shown here is derived from an EMBL/GenBank/DDBJ whole genome shotgun (WGS) entry which is preliminary data.</text>
</comment>
<name>A0A8H6FZJ4_9LECA</name>
<proteinExistence type="predicted"/>
<dbReference type="GeneID" id="59285633"/>
<organism evidence="2 3">
    <name type="scientific">Letharia columbiana</name>
    <dbReference type="NCBI Taxonomy" id="112416"/>
    <lineage>
        <taxon>Eukaryota</taxon>
        <taxon>Fungi</taxon>
        <taxon>Dikarya</taxon>
        <taxon>Ascomycota</taxon>
        <taxon>Pezizomycotina</taxon>
        <taxon>Lecanoromycetes</taxon>
        <taxon>OSLEUM clade</taxon>
        <taxon>Lecanoromycetidae</taxon>
        <taxon>Lecanorales</taxon>
        <taxon>Lecanorineae</taxon>
        <taxon>Parmeliaceae</taxon>
        <taxon>Letharia</taxon>
    </lineage>
</organism>
<dbReference type="OrthoDB" id="4157036at2759"/>
<feature type="compositionally biased region" description="Polar residues" evidence="1">
    <location>
        <begin position="12"/>
        <end position="21"/>
    </location>
</feature>
<sequence>MGAASDARAPLESTTNEARTPTPSPPSGTAKTGPILRRKSATQALGAYLDSSESYPSPHNSIYEAPFAASQEHLDSSATNDWDNAGLGNINHLTMTSNHDESPAWLNITMDASGSPVPASFLRSTETASPEKLMHTPHVLYPITEQSSLATLRPLSIVAHSSAATLRARASGLKRKSFSTSDLPPSPNPTSQRRSRPSSPVLTPIQPRHPPPTRSPTPPGLPSFNKPEASNYRLPPPPARFRDKFRSPTAAEREWLKQTVGLPKGVVMRGEDGVLVRGKFTPIRSGHLPPQRQVHGVYGLPTTGSEQGQRTMTGVLTDDQPPRVIRFEDRDRTANRNIKGREGHTEHGAKPKKKTEREERAKKWLKNAYWLIFCCGLCEEWDLAADSHQHGVRNIVVRGGRGRRGGCLGRLYPGELRNW</sequence>
<feature type="region of interest" description="Disordered" evidence="1">
    <location>
        <begin position="1"/>
        <end position="36"/>
    </location>
</feature>
<feature type="region of interest" description="Disordered" evidence="1">
    <location>
        <begin position="172"/>
        <end position="244"/>
    </location>
</feature>
<feature type="compositionally biased region" description="Low complexity" evidence="1">
    <location>
        <begin position="189"/>
        <end position="206"/>
    </location>
</feature>
<feature type="compositionally biased region" description="Pro residues" evidence="1">
    <location>
        <begin position="207"/>
        <end position="221"/>
    </location>
</feature>
<evidence type="ECO:0000256" key="1">
    <source>
        <dbReference type="SAM" id="MobiDB-lite"/>
    </source>
</evidence>
<dbReference type="RefSeq" id="XP_037167085.1">
    <property type="nucleotide sequence ID" value="XM_037305892.1"/>
</dbReference>
<reference evidence="2 3" key="1">
    <citation type="journal article" date="2020" name="Genomics">
        <title>Complete, high-quality genomes from long-read metagenomic sequencing of two wolf lichen thalli reveals enigmatic genome architecture.</title>
        <authorList>
            <person name="McKenzie S.K."/>
            <person name="Walston R.F."/>
            <person name="Allen J.L."/>
        </authorList>
    </citation>
    <scope>NUCLEOTIDE SEQUENCE [LARGE SCALE GENOMIC DNA]</scope>
    <source>
        <strain evidence="2">WasteWater2</strain>
    </source>
</reference>
<protein>
    <submittedName>
        <fullName evidence="2">Uncharacterized protein</fullName>
    </submittedName>
</protein>
<accession>A0A8H6FZJ4</accession>
<dbReference type="AlphaFoldDB" id="A0A8H6FZJ4"/>
<evidence type="ECO:0000313" key="3">
    <source>
        <dbReference type="Proteomes" id="UP000578531"/>
    </source>
</evidence>
<feature type="region of interest" description="Disordered" evidence="1">
    <location>
        <begin position="333"/>
        <end position="358"/>
    </location>
</feature>
<keyword evidence="3" id="KW-1185">Reference proteome</keyword>